<keyword evidence="5" id="KW-0378">Hydrolase</keyword>
<evidence type="ECO:0000256" key="1">
    <source>
        <dbReference type="ARBA" id="ARBA00005614"/>
    </source>
</evidence>
<dbReference type="InterPro" id="IPR036046">
    <property type="entry name" value="Acylphosphatase-like_dom_sf"/>
</dbReference>
<feature type="domain" description="Acylphosphatase-like" evidence="7">
    <location>
        <begin position="3"/>
        <end position="89"/>
    </location>
</feature>
<dbReference type="GO" id="GO:0051604">
    <property type="term" value="P:protein maturation"/>
    <property type="evidence" value="ECO:0007669"/>
    <property type="project" value="TreeGrafter"/>
</dbReference>
<dbReference type="GeneID" id="58089788"/>
<dbReference type="GO" id="GO:0003998">
    <property type="term" value="F:acylphosphatase activity"/>
    <property type="evidence" value="ECO:0007669"/>
    <property type="project" value="UniProtKB-EC"/>
</dbReference>
<dbReference type="GO" id="GO:0008270">
    <property type="term" value="F:zinc ion binding"/>
    <property type="evidence" value="ECO:0007669"/>
    <property type="project" value="TreeGrafter"/>
</dbReference>
<comment type="catalytic activity">
    <reaction evidence="4 5">
        <text>an acyl phosphate + H2O = a carboxylate + phosphate + H(+)</text>
        <dbReference type="Rhea" id="RHEA:14965"/>
        <dbReference type="ChEBI" id="CHEBI:15377"/>
        <dbReference type="ChEBI" id="CHEBI:15378"/>
        <dbReference type="ChEBI" id="CHEBI:29067"/>
        <dbReference type="ChEBI" id="CHEBI:43474"/>
        <dbReference type="ChEBI" id="CHEBI:59918"/>
        <dbReference type="EC" id="3.6.1.7"/>
    </reaction>
</comment>
<evidence type="ECO:0000313" key="11">
    <source>
        <dbReference type="Proteomes" id="UP000293637"/>
    </source>
</evidence>
<evidence type="ECO:0000259" key="7">
    <source>
        <dbReference type="PROSITE" id="PS51160"/>
    </source>
</evidence>
<dbReference type="InterPro" id="IPR001792">
    <property type="entry name" value="Acylphosphatase-like_dom"/>
</dbReference>
<dbReference type="Pfam" id="PF00708">
    <property type="entry name" value="Acylphosphatase"/>
    <property type="match status" value="1"/>
</dbReference>
<dbReference type="NCBIfam" id="NF011005">
    <property type="entry name" value="PRK14431.1"/>
    <property type="match status" value="1"/>
</dbReference>
<evidence type="ECO:0000256" key="2">
    <source>
        <dbReference type="ARBA" id="ARBA00012150"/>
    </source>
</evidence>
<comment type="similarity">
    <text evidence="1 6">Belongs to the acylphosphatase family.</text>
</comment>
<evidence type="ECO:0000313" key="10">
    <source>
        <dbReference type="Proteomes" id="UP000070063"/>
    </source>
</evidence>
<dbReference type="Gene3D" id="3.30.70.100">
    <property type="match status" value="1"/>
</dbReference>
<dbReference type="AlphaFoldDB" id="A0A133Q346"/>
<dbReference type="eggNOG" id="COG1254">
    <property type="taxonomic scope" value="Bacteria"/>
</dbReference>
<dbReference type="InterPro" id="IPR051060">
    <property type="entry name" value="Carbamoyltrans_HypF-like"/>
</dbReference>
<name>A0A133Q346_STALU</name>
<proteinExistence type="inferred from homology"/>
<comment type="caution">
    <text evidence="9">The sequence shown here is derived from an EMBL/GenBank/DDBJ whole genome shotgun (WGS) entry which is preliminary data.</text>
</comment>
<dbReference type="EC" id="3.6.1.7" evidence="2 5"/>
<evidence type="ECO:0000256" key="6">
    <source>
        <dbReference type="RuleBase" id="RU004168"/>
    </source>
</evidence>
<dbReference type="Proteomes" id="UP000070063">
    <property type="component" value="Unassembled WGS sequence"/>
</dbReference>
<evidence type="ECO:0000313" key="8">
    <source>
        <dbReference type="EMBL" id="KXA37294.1"/>
    </source>
</evidence>
<sequence>MQRKHIKIYGIVQGVGFRFYTQRIAHKFKITGTVQNIEDYVDIYAQGNEEQLNQFIASVTTGASPASHVDDYEIETLEIDNQLKEFKTI</sequence>
<dbReference type="PROSITE" id="PS00150">
    <property type="entry name" value="ACYLPHOSPHATASE_1"/>
    <property type="match status" value="1"/>
</dbReference>
<dbReference type="STRING" id="28035.B6N84_07235"/>
<reference evidence="9 11" key="2">
    <citation type="journal article" date="2019" name="Sci. Transl. Med.">
        <title>Quorum sensing between bacterial species on the skin protects against epidermal injury in atopic dermatitis.</title>
        <authorList>
            <person name="Williams M.R."/>
        </authorList>
    </citation>
    <scope>NUCLEOTIDE SEQUENCE [LARGE SCALE GENOMIC DNA]</scope>
    <source>
        <strain evidence="9 11">E7</strain>
    </source>
</reference>
<dbReference type="GO" id="GO:0016743">
    <property type="term" value="F:carboxyl- or carbamoyltransferase activity"/>
    <property type="evidence" value="ECO:0007669"/>
    <property type="project" value="TreeGrafter"/>
</dbReference>
<dbReference type="SUPFAM" id="SSF54975">
    <property type="entry name" value="Acylphosphatase/BLUF domain-like"/>
    <property type="match status" value="1"/>
</dbReference>
<dbReference type="PANTHER" id="PTHR42959">
    <property type="entry name" value="CARBAMOYLTRANSFERASE"/>
    <property type="match status" value="1"/>
</dbReference>
<dbReference type="OMA" id="EKQFRIM"/>
<evidence type="ECO:0000256" key="5">
    <source>
        <dbReference type="PROSITE-ProRule" id="PRU00520"/>
    </source>
</evidence>
<dbReference type="InterPro" id="IPR017968">
    <property type="entry name" value="Acylphosphatase_CS"/>
</dbReference>
<evidence type="ECO:0000256" key="4">
    <source>
        <dbReference type="ARBA" id="ARBA00047645"/>
    </source>
</evidence>
<feature type="active site" evidence="5">
    <location>
        <position position="18"/>
    </location>
</feature>
<dbReference type="PANTHER" id="PTHR42959:SF1">
    <property type="entry name" value="CARBAMOYLTRANSFERASE HYPF"/>
    <property type="match status" value="1"/>
</dbReference>
<evidence type="ECO:0000256" key="3">
    <source>
        <dbReference type="ARBA" id="ARBA00015991"/>
    </source>
</evidence>
<organism evidence="9 11">
    <name type="scientific">Staphylococcus lugdunensis</name>
    <dbReference type="NCBI Taxonomy" id="28035"/>
    <lineage>
        <taxon>Bacteria</taxon>
        <taxon>Bacillati</taxon>
        <taxon>Bacillota</taxon>
        <taxon>Bacilli</taxon>
        <taxon>Bacillales</taxon>
        <taxon>Staphylococcaceae</taxon>
        <taxon>Staphylococcus</taxon>
    </lineage>
</organism>
<dbReference type="Proteomes" id="UP000293637">
    <property type="component" value="Unassembled WGS sequence"/>
</dbReference>
<dbReference type="RefSeq" id="WP_002459142.1">
    <property type="nucleotide sequence ID" value="NZ_AP021848.1"/>
</dbReference>
<evidence type="ECO:0000313" key="9">
    <source>
        <dbReference type="EMBL" id="TBW72166.1"/>
    </source>
</evidence>
<dbReference type="EMBL" id="LRQI01000077">
    <property type="protein sequence ID" value="KXA37294.1"/>
    <property type="molecule type" value="Genomic_DNA"/>
</dbReference>
<dbReference type="PROSITE" id="PS51160">
    <property type="entry name" value="ACYLPHOSPHATASE_3"/>
    <property type="match status" value="1"/>
</dbReference>
<feature type="active site" evidence="5">
    <location>
        <position position="36"/>
    </location>
</feature>
<gene>
    <name evidence="9" type="ORF">EQ812_07770</name>
    <name evidence="8" type="ORF">HMPREF3225_01775</name>
</gene>
<dbReference type="EMBL" id="SCHB01000004">
    <property type="protein sequence ID" value="TBW72166.1"/>
    <property type="molecule type" value="Genomic_DNA"/>
</dbReference>
<reference evidence="8 10" key="1">
    <citation type="submission" date="2016-01" db="EMBL/GenBank/DDBJ databases">
        <authorList>
            <person name="Mitreva M."/>
            <person name="Pepin K.H."/>
            <person name="Mihindukulasuriya K.A."/>
            <person name="Fulton R."/>
            <person name="Fronick C."/>
            <person name="O'Laughlin M."/>
            <person name="Miner T."/>
            <person name="Herter B."/>
            <person name="Rosa B.A."/>
            <person name="Cordes M."/>
            <person name="Tomlinson C."/>
            <person name="Wollam A."/>
            <person name="Palsikar V.B."/>
            <person name="Mardis E.R."/>
            <person name="Wilson R.K."/>
        </authorList>
    </citation>
    <scope>NUCLEOTIDE SEQUENCE [LARGE SCALE GENOMIC DNA]</scope>
    <source>
        <strain evidence="8 10">MJR7738</strain>
    </source>
</reference>
<protein>
    <recommendedName>
        <fullName evidence="3 5">acylphosphatase</fullName>
        <ecNumber evidence="2 5">3.6.1.7</ecNumber>
    </recommendedName>
</protein>
<accession>A0A133Q346</accession>